<accession>A0AC11DX78</accession>
<gene>
    <name evidence="1" type="primary">TEX35</name>
</gene>
<evidence type="ECO:0000313" key="1">
    <source>
        <dbReference type="Ensembl" id="ENSOARP00020050486.1"/>
    </source>
</evidence>
<dbReference type="Ensembl" id="ENSOART00020057508.1">
    <property type="protein sequence ID" value="ENSOARP00020050486.1"/>
    <property type="gene ID" value="ENSOARG00020020457.2"/>
</dbReference>
<reference evidence="1" key="1">
    <citation type="submission" date="2020-11" db="EMBL/GenBank/DDBJ databases">
        <authorList>
            <person name="Davenport K.M."/>
            <person name="Bickhart D.M."/>
            <person name="Smith T.P.L."/>
            <person name="Murdoch B.M."/>
            <person name="Rosen B.D."/>
        </authorList>
    </citation>
    <scope>NUCLEOTIDE SEQUENCE [LARGE SCALE GENOMIC DNA]</scope>
    <source>
        <strain evidence="1">OAR_USU_Benz2616</strain>
    </source>
</reference>
<proteinExistence type="predicted"/>
<reference evidence="1" key="3">
    <citation type="submission" date="2025-09" db="UniProtKB">
        <authorList>
            <consortium name="Ensembl"/>
        </authorList>
    </citation>
    <scope>IDENTIFICATION</scope>
</reference>
<sequence>MARVCLVLGPYRLRSFRWTLQGVPLCLAGGKLCGFGTQPEVPFSVARTPQAHGCSDTLGRCVGPGHCDLSCRTHREVVVLPDLGLQAASDSGLVTGARRGEVGKWKNTLASSIMSAKRAELKKTSLSKNYKAVCLELKPEPIKTYDYKGAKQEGPFTKPGGTKQLKNELREVREELKEKMEEIKQIKDVMDKDFDKLQEFVEIMKEMQKDMDEKMDVLINIQKNSKVPFRRGLKMQQELRLIGKTDTDPQLQPRKMDGAGGAPLSLHKKMAALQQPKDPMDSLHQCDSCLEKCLLCTPQNNYDRGKRKMAQEGPLRIETKSGSEERNRGREVWRRGK</sequence>
<reference evidence="1" key="2">
    <citation type="submission" date="2025-08" db="UniProtKB">
        <authorList>
            <consortium name="Ensembl"/>
        </authorList>
    </citation>
    <scope>IDENTIFICATION</scope>
</reference>
<protein>
    <submittedName>
        <fullName evidence="1">Uncharacterized protein</fullName>
    </submittedName>
</protein>
<name>A0AC11DX78_SHEEP</name>
<organism evidence="1">
    <name type="scientific">Ovis aries</name>
    <name type="common">Sheep</name>
    <dbReference type="NCBI Taxonomy" id="9940"/>
    <lineage>
        <taxon>Eukaryota</taxon>
        <taxon>Metazoa</taxon>
        <taxon>Chordata</taxon>
        <taxon>Craniata</taxon>
        <taxon>Vertebrata</taxon>
        <taxon>Euteleostomi</taxon>
        <taxon>Mammalia</taxon>
        <taxon>Eutheria</taxon>
        <taxon>Laurasiatheria</taxon>
        <taxon>Artiodactyla</taxon>
        <taxon>Ruminantia</taxon>
        <taxon>Pecora</taxon>
        <taxon>Bovidae</taxon>
        <taxon>Caprinae</taxon>
        <taxon>Ovis</taxon>
    </lineage>
</organism>